<sequence length="48" mass="5541">CEYVKSAWECGLGKSKEQAKSYHVECHQLFPYTLAFIANIFFSLTSHQ</sequence>
<proteinExistence type="predicted"/>
<reference evidence="1" key="2">
    <citation type="submission" date="2025-09" db="UniProtKB">
        <authorList>
            <consortium name="Ensembl"/>
        </authorList>
    </citation>
    <scope>IDENTIFICATION</scope>
</reference>
<accession>A0A674EBZ0</accession>
<name>A0A674EBZ0_SALTR</name>
<dbReference type="AlphaFoldDB" id="A0A674EBZ0"/>
<keyword evidence="2" id="KW-1185">Reference proteome</keyword>
<reference evidence="1" key="1">
    <citation type="submission" date="2025-08" db="UniProtKB">
        <authorList>
            <consortium name="Ensembl"/>
        </authorList>
    </citation>
    <scope>IDENTIFICATION</scope>
</reference>
<dbReference type="Proteomes" id="UP000472277">
    <property type="component" value="Chromosome 34"/>
</dbReference>
<dbReference type="GeneTree" id="ENSGT01000000216458"/>
<dbReference type="Ensembl" id="ENSSTUT00000113075.1">
    <property type="protein sequence ID" value="ENSSTUP00000105465.1"/>
    <property type="gene ID" value="ENSSTUG00000047041.1"/>
</dbReference>
<protein>
    <submittedName>
        <fullName evidence="1">Uncharacterized protein</fullName>
    </submittedName>
</protein>
<organism evidence="1 2">
    <name type="scientific">Salmo trutta</name>
    <name type="common">Brown trout</name>
    <dbReference type="NCBI Taxonomy" id="8032"/>
    <lineage>
        <taxon>Eukaryota</taxon>
        <taxon>Metazoa</taxon>
        <taxon>Chordata</taxon>
        <taxon>Craniata</taxon>
        <taxon>Vertebrata</taxon>
        <taxon>Euteleostomi</taxon>
        <taxon>Actinopterygii</taxon>
        <taxon>Neopterygii</taxon>
        <taxon>Teleostei</taxon>
        <taxon>Protacanthopterygii</taxon>
        <taxon>Salmoniformes</taxon>
        <taxon>Salmonidae</taxon>
        <taxon>Salmoninae</taxon>
        <taxon>Salmo</taxon>
    </lineage>
</organism>
<dbReference type="InParanoid" id="A0A674EBZ0"/>
<evidence type="ECO:0000313" key="1">
    <source>
        <dbReference type="Ensembl" id="ENSSTUP00000105465.1"/>
    </source>
</evidence>
<evidence type="ECO:0000313" key="2">
    <source>
        <dbReference type="Proteomes" id="UP000472277"/>
    </source>
</evidence>